<dbReference type="PANTHER" id="PTHR21089:SF1">
    <property type="entry name" value="BIFUNCTIONAL 3-DEHYDROQUINATE DEHYDRATASE_SHIKIMATE DEHYDROGENASE, CHLOROPLASTIC"/>
    <property type="match status" value="1"/>
</dbReference>
<dbReference type="Gene3D" id="3.40.50.720">
    <property type="entry name" value="NAD(P)-binding Rossmann-like Domain"/>
    <property type="match status" value="1"/>
</dbReference>
<comment type="subunit">
    <text evidence="8">Homodimer.</text>
</comment>
<evidence type="ECO:0000313" key="13">
    <source>
        <dbReference type="Proteomes" id="UP000010305"/>
    </source>
</evidence>
<feature type="binding site" evidence="8">
    <location>
        <position position="216"/>
    </location>
    <ligand>
        <name>shikimate</name>
        <dbReference type="ChEBI" id="CHEBI:36208"/>
    </ligand>
</feature>
<dbReference type="UniPathway" id="UPA00053">
    <property type="reaction ID" value="UER00087"/>
</dbReference>
<dbReference type="Pfam" id="PF01488">
    <property type="entry name" value="Shikimate_DH"/>
    <property type="match status" value="1"/>
</dbReference>
<dbReference type="PANTHER" id="PTHR21089">
    <property type="entry name" value="SHIKIMATE DEHYDROGENASE"/>
    <property type="match status" value="1"/>
</dbReference>
<dbReference type="GO" id="GO:0050661">
    <property type="term" value="F:NADP binding"/>
    <property type="evidence" value="ECO:0007669"/>
    <property type="project" value="InterPro"/>
</dbReference>
<proteinExistence type="inferred from homology"/>
<evidence type="ECO:0000256" key="6">
    <source>
        <dbReference type="ARBA" id="ARBA00023141"/>
    </source>
</evidence>
<feature type="binding site" evidence="8">
    <location>
        <position position="65"/>
    </location>
    <ligand>
        <name>shikimate</name>
        <dbReference type="ChEBI" id="CHEBI:36208"/>
    </ligand>
</feature>
<comment type="catalytic activity">
    <reaction evidence="7 8">
        <text>shikimate + NADP(+) = 3-dehydroshikimate + NADPH + H(+)</text>
        <dbReference type="Rhea" id="RHEA:17737"/>
        <dbReference type="ChEBI" id="CHEBI:15378"/>
        <dbReference type="ChEBI" id="CHEBI:16630"/>
        <dbReference type="ChEBI" id="CHEBI:36208"/>
        <dbReference type="ChEBI" id="CHEBI:57783"/>
        <dbReference type="ChEBI" id="CHEBI:58349"/>
        <dbReference type="EC" id="1.1.1.25"/>
    </reaction>
</comment>
<feature type="binding site" evidence="8">
    <location>
        <begin position="129"/>
        <end position="133"/>
    </location>
    <ligand>
        <name>NADP(+)</name>
        <dbReference type="ChEBI" id="CHEBI:58349"/>
    </ligand>
</feature>
<dbReference type="SUPFAM" id="SSF51735">
    <property type="entry name" value="NAD(P)-binding Rossmann-fold domains"/>
    <property type="match status" value="1"/>
</dbReference>
<keyword evidence="4 8" id="KW-0521">NADP</keyword>
<protein>
    <recommendedName>
        <fullName evidence="2 8">Shikimate dehydrogenase (NADP(+))</fullName>
        <shortName evidence="8">SDH</shortName>
        <ecNumber evidence="2 8">1.1.1.25</ecNumber>
    </recommendedName>
</protein>
<feature type="binding site" evidence="8">
    <location>
        <begin position="17"/>
        <end position="19"/>
    </location>
    <ligand>
        <name>shikimate</name>
        <dbReference type="ChEBI" id="CHEBI:36208"/>
    </ligand>
</feature>
<evidence type="ECO:0000256" key="7">
    <source>
        <dbReference type="ARBA" id="ARBA00049442"/>
    </source>
</evidence>
<reference evidence="12 13" key="1">
    <citation type="journal article" date="2012" name="ISME J.">
        <title>Genomic insights to SAR86, an abundant and uncultivated marine bacterial lineage.</title>
        <authorList>
            <person name="Dupont C.L."/>
            <person name="Rusch D.B."/>
            <person name="Yooseph S."/>
            <person name="Lombardo M.J."/>
            <person name="Richter R.A."/>
            <person name="Valas R."/>
            <person name="Novotny M."/>
            <person name="Yee-Greenbaum J."/>
            <person name="Selengut J.D."/>
            <person name="Haft D.H."/>
            <person name="Halpern A.L."/>
            <person name="Lasken R.S."/>
            <person name="Nealson K."/>
            <person name="Friedman R."/>
            <person name="Venter J.C."/>
        </authorList>
    </citation>
    <scope>NUCLEOTIDE SEQUENCE [LARGE SCALE GENOMIC DNA]</scope>
</reference>
<feature type="active site" description="Proton acceptor" evidence="8">
    <location>
        <position position="69"/>
    </location>
</feature>
<dbReference type="GO" id="GO:0008652">
    <property type="term" value="P:amino acid biosynthetic process"/>
    <property type="evidence" value="ECO:0007669"/>
    <property type="project" value="UniProtKB-KW"/>
</dbReference>
<organism evidence="12 13">
    <name type="scientific">SAR86 cluster bacterium SAR86A</name>
    <dbReference type="NCBI Taxonomy" id="1123866"/>
    <lineage>
        <taxon>Bacteria</taxon>
        <taxon>Pseudomonadati</taxon>
        <taxon>Pseudomonadota</taxon>
        <taxon>Gammaproteobacteria</taxon>
        <taxon>SAR86 cluster</taxon>
    </lineage>
</organism>
<sequence length="271" mass="30629">MSKLYKLGVVGDPIEHSLSPFIHSRFSRETNINIEYLPFKVKQDDFAPFVSEFFKDSLSKGLNITLPHKKNASMLDGVISKEAKYINAVNTIVKDEKKIFLYSTDGVGFIDDIKNKGFMFEDNKILIIGAGGAAESILYTVAHNKPKEITLYNRTIEKAEKLCRKYSHISKTESVLDHNSPYDIVINSSSAGLTGEFRPIEELNISKSTIFYDLNYSLTETPFCKWAKGISNNVYDGIGMLVHQAAHSYNMWFGIFPDTNKVIQDIEDMRG</sequence>
<dbReference type="InterPro" id="IPR013708">
    <property type="entry name" value="Shikimate_DH-bd_N"/>
</dbReference>
<feature type="binding site" evidence="8">
    <location>
        <position position="244"/>
    </location>
    <ligand>
        <name>shikimate</name>
        <dbReference type="ChEBI" id="CHEBI:36208"/>
    </ligand>
</feature>
<dbReference type="InterPro" id="IPR046346">
    <property type="entry name" value="Aminoacid_DH-like_N_sf"/>
</dbReference>
<evidence type="ECO:0000256" key="4">
    <source>
        <dbReference type="ARBA" id="ARBA00022857"/>
    </source>
</evidence>
<dbReference type="HAMAP" id="MF_00222">
    <property type="entry name" value="Shikimate_DH_AroE"/>
    <property type="match status" value="1"/>
</dbReference>
<dbReference type="InterPro" id="IPR011342">
    <property type="entry name" value="Shikimate_DH"/>
</dbReference>
<dbReference type="InterPro" id="IPR006151">
    <property type="entry name" value="Shikm_DH/Glu-tRNA_Rdtase"/>
</dbReference>
<keyword evidence="5 8" id="KW-0560">Oxidoreductase</keyword>
<feature type="binding site" evidence="8">
    <location>
        <begin position="153"/>
        <end position="158"/>
    </location>
    <ligand>
        <name>NADP(+)</name>
        <dbReference type="ChEBI" id="CHEBI:58349"/>
    </ligand>
</feature>
<dbReference type="AlphaFoldDB" id="J4KRQ5"/>
<dbReference type="HOGENOM" id="CLU_044063_2_1_6"/>
<dbReference type="CDD" id="cd01065">
    <property type="entry name" value="NAD_bind_Shikimate_DH"/>
    <property type="match status" value="1"/>
</dbReference>
<evidence type="ECO:0000256" key="5">
    <source>
        <dbReference type="ARBA" id="ARBA00023002"/>
    </source>
</evidence>
<evidence type="ECO:0000259" key="10">
    <source>
        <dbReference type="Pfam" id="PF08501"/>
    </source>
</evidence>
<feature type="binding site" evidence="8">
    <location>
        <position position="214"/>
    </location>
    <ligand>
        <name>NADP(+)</name>
        <dbReference type="ChEBI" id="CHEBI:58349"/>
    </ligand>
</feature>
<dbReference type="NCBIfam" id="TIGR00507">
    <property type="entry name" value="aroE"/>
    <property type="match status" value="1"/>
</dbReference>
<name>J4KRQ5_9GAMM</name>
<gene>
    <name evidence="8 12" type="primary">aroE</name>
    <name evidence="12" type="ORF">NT01SARS_1171</name>
</gene>
<dbReference type="EC" id="1.1.1.25" evidence="2 8"/>
<evidence type="ECO:0000313" key="12">
    <source>
        <dbReference type="EMBL" id="EJP71364.1"/>
    </source>
</evidence>
<evidence type="ECO:0000256" key="3">
    <source>
        <dbReference type="ARBA" id="ARBA00022605"/>
    </source>
</evidence>
<comment type="caution">
    <text evidence="8">Lacks conserved residue(s) required for the propagation of feature annotation.</text>
</comment>
<feature type="domain" description="Shikimate dehydrogenase substrate binding N-terminal" evidence="10">
    <location>
        <begin position="9"/>
        <end position="92"/>
    </location>
</feature>
<feature type="binding site" evidence="8">
    <location>
        <position position="237"/>
    </location>
    <ligand>
        <name>NADP(+)</name>
        <dbReference type="ChEBI" id="CHEBI:58349"/>
    </ligand>
</feature>
<comment type="similarity">
    <text evidence="8">Belongs to the shikimate dehydrogenase family.</text>
</comment>
<dbReference type="GO" id="GO:0005829">
    <property type="term" value="C:cytosol"/>
    <property type="evidence" value="ECO:0007669"/>
    <property type="project" value="TreeGrafter"/>
</dbReference>
<comment type="pathway">
    <text evidence="1 8">Metabolic intermediate biosynthesis; chorismate biosynthesis; chorismate from D-erythrose 4-phosphate and phosphoenolpyruvate: step 4/7.</text>
</comment>
<accession>J4KRQ5</accession>
<dbReference type="EMBL" id="JH611157">
    <property type="protein sequence ID" value="EJP71364.1"/>
    <property type="molecule type" value="Genomic_DNA"/>
</dbReference>
<evidence type="ECO:0000256" key="8">
    <source>
        <dbReference type="HAMAP-Rule" id="MF_00222"/>
    </source>
</evidence>
<dbReference type="Pfam" id="PF18317">
    <property type="entry name" value="SDH_C"/>
    <property type="match status" value="1"/>
</dbReference>
<dbReference type="Gene3D" id="3.40.50.10860">
    <property type="entry name" value="Leucine Dehydrogenase, chain A, domain 1"/>
    <property type="match status" value="1"/>
</dbReference>
<dbReference type="STRING" id="1123866.NT01SARS_1171"/>
<dbReference type="InterPro" id="IPR036291">
    <property type="entry name" value="NAD(P)-bd_dom_sf"/>
</dbReference>
<dbReference type="InterPro" id="IPR022893">
    <property type="entry name" value="Shikimate_DH_fam"/>
</dbReference>
<feature type="domain" description="SDH C-terminal" evidence="11">
    <location>
        <begin position="237"/>
        <end position="263"/>
    </location>
</feature>
<dbReference type="GO" id="GO:0019632">
    <property type="term" value="P:shikimate metabolic process"/>
    <property type="evidence" value="ECO:0007669"/>
    <property type="project" value="InterPro"/>
</dbReference>
<evidence type="ECO:0000256" key="2">
    <source>
        <dbReference type="ARBA" id="ARBA00012962"/>
    </source>
</evidence>
<comment type="function">
    <text evidence="8">Involved in the biosynthesis of the chorismate, which leads to the biosynthesis of aromatic amino acids. Catalyzes the reversible NADPH linked reduction of 3-dehydroshikimate (DHSA) to yield shikimate (SA).</text>
</comment>
<dbReference type="SUPFAM" id="SSF53223">
    <property type="entry name" value="Aminoacid dehydrogenase-like, N-terminal domain"/>
    <property type="match status" value="1"/>
</dbReference>
<dbReference type="InterPro" id="IPR041121">
    <property type="entry name" value="SDH_C"/>
</dbReference>
<feature type="binding site" evidence="8">
    <location>
        <position position="105"/>
    </location>
    <ligand>
        <name>shikimate</name>
        <dbReference type="ChEBI" id="CHEBI:36208"/>
    </ligand>
</feature>
<dbReference type="Pfam" id="PF08501">
    <property type="entry name" value="Shikimate_dh_N"/>
    <property type="match status" value="1"/>
</dbReference>
<keyword evidence="6 8" id="KW-0057">Aromatic amino acid biosynthesis</keyword>
<feature type="domain" description="Quinate/shikimate 5-dehydrogenase/glutamyl-tRNA reductase" evidence="9">
    <location>
        <begin position="119"/>
        <end position="191"/>
    </location>
</feature>
<dbReference type="Proteomes" id="UP000010305">
    <property type="component" value="Unassembled WGS sequence"/>
</dbReference>
<evidence type="ECO:0000259" key="9">
    <source>
        <dbReference type="Pfam" id="PF01488"/>
    </source>
</evidence>
<dbReference type="GO" id="GO:0009423">
    <property type="term" value="P:chorismate biosynthetic process"/>
    <property type="evidence" value="ECO:0007669"/>
    <property type="project" value="UniProtKB-UniRule"/>
</dbReference>
<dbReference type="NCBIfam" id="NF001310">
    <property type="entry name" value="PRK00258.1-2"/>
    <property type="match status" value="1"/>
</dbReference>
<dbReference type="GO" id="GO:0004764">
    <property type="term" value="F:shikimate 3-dehydrogenase (NADP+) activity"/>
    <property type="evidence" value="ECO:0007669"/>
    <property type="project" value="UniProtKB-UniRule"/>
</dbReference>
<dbReference type="GO" id="GO:0009073">
    <property type="term" value="P:aromatic amino acid family biosynthetic process"/>
    <property type="evidence" value="ECO:0007669"/>
    <property type="project" value="UniProtKB-KW"/>
</dbReference>
<evidence type="ECO:0000259" key="11">
    <source>
        <dbReference type="Pfam" id="PF18317"/>
    </source>
</evidence>
<keyword evidence="3 8" id="KW-0028">Amino-acid biosynthesis</keyword>
<feature type="binding site" evidence="8">
    <location>
        <position position="90"/>
    </location>
    <ligand>
        <name>shikimate</name>
        <dbReference type="ChEBI" id="CHEBI:36208"/>
    </ligand>
</feature>
<evidence type="ECO:0000256" key="1">
    <source>
        <dbReference type="ARBA" id="ARBA00004871"/>
    </source>
</evidence>